<dbReference type="RefSeq" id="WP_090527293.1">
    <property type="nucleotide sequence ID" value="NZ_FNRQ01000001.1"/>
</dbReference>
<organism evidence="2 3">
    <name type="scientific">Paraburkholderia sartisoli</name>
    <dbReference type="NCBI Taxonomy" id="83784"/>
    <lineage>
        <taxon>Bacteria</taxon>
        <taxon>Pseudomonadati</taxon>
        <taxon>Pseudomonadota</taxon>
        <taxon>Betaproteobacteria</taxon>
        <taxon>Burkholderiales</taxon>
        <taxon>Burkholderiaceae</taxon>
        <taxon>Paraburkholderia</taxon>
    </lineage>
</organism>
<dbReference type="Proteomes" id="UP000198638">
    <property type="component" value="Unassembled WGS sequence"/>
</dbReference>
<dbReference type="EMBL" id="FNRQ01000001">
    <property type="protein sequence ID" value="SEA03844.1"/>
    <property type="molecule type" value="Genomic_DNA"/>
</dbReference>
<sequence>MMRTPRALVASMDPTPSEGVSGASLARWMRVLAACCFAFGAATRAFAGDACGDMPVTGQKVEWVGHDMVINGTPTQVALITFDKSTRQVADAFMQYWVEHRVATHRMHNPKTLILSALSAQCSYTLQLPPNQSAPVRGLFSVMRLTDAQPLPRALRPENYPLPMGKVQLDMTSNDGGTVARTVQMSLSEPSLAQASAAYADQLRKDGWHTVSAGPAIDRPHGASFGQALSMQKNGYRLDAAFTQARGSTSVVINVAYE</sequence>
<evidence type="ECO:0000313" key="3">
    <source>
        <dbReference type="Proteomes" id="UP000198638"/>
    </source>
</evidence>
<dbReference type="OrthoDB" id="9094906at2"/>
<accession>A0A1H3XZ12</accession>
<name>A0A1H3XZ12_9BURK</name>
<gene>
    <name evidence="2" type="ORF">SAMN05192564_10154</name>
</gene>
<dbReference type="AlphaFoldDB" id="A0A1H3XZ12"/>
<evidence type="ECO:0000256" key="1">
    <source>
        <dbReference type="SAM" id="SignalP"/>
    </source>
</evidence>
<feature type="chain" id="PRO_5011662087" evidence="1">
    <location>
        <begin position="48"/>
        <end position="258"/>
    </location>
</feature>
<evidence type="ECO:0000313" key="2">
    <source>
        <dbReference type="EMBL" id="SEA03844.1"/>
    </source>
</evidence>
<protein>
    <submittedName>
        <fullName evidence="2">Uncharacterized protein</fullName>
    </submittedName>
</protein>
<dbReference type="STRING" id="83784.SAMN05192564_10154"/>
<keyword evidence="3" id="KW-1185">Reference proteome</keyword>
<feature type="signal peptide" evidence="1">
    <location>
        <begin position="1"/>
        <end position="47"/>
    </location>
</feature>
<keyword evidence="1" id="KW-0732">Signal</keyword>
<proteinExistence type="predicted"/>
<reference evidence="3" key="1">
    <citation type="submission" date="2016-10" db="EMBL/GenBank/DDBJ databases">
        <authorList>
            <person name="Varghese N."/>
            <person name="Submissions S."/>
        </authorList>
    </citation>
    <scope>NUCLEOTIDE SEQUENCE [LARGE SCALE GENOMIC DNA]</scope>
    <source>
        <strain evidence="3">LMG 24000</strain>
    </source>
</reference>